<gene>
    <name evidence="1" type="ORF">ACFFTL_17430</name>
</gene>
<evidence type="ECO:0000313" key="1">
    <source>
        <dbReference type="EMBL" id="MFB9574033.1"/>
    </source>
</evidence>
<sequence>MTALRSAQLLFGAHGSGPVDLEGLEQLLLRLSRPAATCRSSPRSTSTPVLATAEGVSVLDAPVRLVPRRPHDPCLRRLR</sequence>
<dbReference type="Pfam" id="PF13549">
    <property type="entry name" value="ATP-grasp_5"/>
    <property type="match status" value="1"/>
</dbReference>
<dbReference type="GO" id="GO:0016874">
    <property type="term" value="F:ligase activity"/>
    <property type="evidence" value="ECO:0007669"/>
    <property type="project" value="UniProtKB-KW"/>
</dbReference>
<reference evidence="1 2" key="1">
    <citation type="submission" date="2024-09" db="EMBL/GenBank/DDBJ databases">
        <authorList>
            <person name="Sun Q."/>
            <person name="Mori K."/>
        </authorList>
    </citation>
    <scope>NUCLEOTIDE SEQUENCE [LARGE SCALE GENOMIC DNA]</scope>
    <source>
        <strain evidence="1 2">JCM 3331</strain>
    </source>
</reference>
<comment type="caution">
    <text evidence="1">The sequence shown here is derived from an EMBL/GenBank/DDBJ whole genome shotgun (WGS) entry which is preliminary data.</text>
</comment>
<dbReference type="EMBL" id="JBHMCG010000078">
    <property type="protein sequence ID" value="MFB9574033.1"/>
    <property type="molecule type" value="Genomic_DNA"/>
</dbReference>
<dbReference type="RefSeq" id="WP_386144030.1">
    <property type="nucleotide sequence ID" value="NZ_JBHMCG010000078.1"/>
</dbReference>
<dbReference type="Gene3D" id="3.30.470.20">
    <property type="entry name" value="ATP-grasp fold, B domain"/>
    <property type="match status" value="1"/>
</dbReference>
<organism evidence="1 2">
    <name type="scientific">Streptomyces yanii</name>
    <dbReference type="NCBI Taxonomy" id="78510"/>
    <lineage>
        <taxon>Bacteria</taxon>
        <taxon>Bacillati</taxon>
        <taxon>Actinomycetota</taxon>
        <taxon>Actinomycetes</taxon>
        <taxon>Kitasatosporales</taxon>
        <taxon>Streptomycetaceae</taxon>
        <taxon>Streptomyces</taxon>
    </lineage>
</organism>
<dbReference type="Proteomes" id="UP001589710">
    <property type="component" value="Unassembled WGS sequence"/>
</dbReference>
<proteinExistence type="predicted"/>
<name>A0ABV5R861_9ACTN</name>
<accession>A0ABV5R861</accession>
<protein>
    <submittedName>
        <fullName evidence="1">Acetate--CoA ligase family protein</fullName>
    </submittedName>
</protein>
<keyword evidence="1" id="KW-0436">Ligase</keyword>
<evidence type="ECO:0000313" key="2">
    <source>
        <dbReference type="Proteomes" id="UP001589710"/>
    </source>
</evidence>
<keyword evidence="2" id="KW-1185">Reference proteome</keyword>